<keyword evidence="2" id="KW-1185">Reference proteome</keyword>
<dbReference type="Proteomes" id="UP000269945">
    <property type="component" value="Unassembled WGS sequence"/>
</dbReference>
<organism evidence="1 2">
    <name type="scientific">Gulo gulo</name>
    <name type="common">Wolverine</name>
    <name type="synonym">Gluton</name>
    <dbReference type="NCBI Taxonomy" id="48420"/>
    <lineage>
        <taxon>Eukaryota</taxon>
        <taxon>Metazoa</taxon>
        <taxon>Chordata</taxon>
        <taxon>Craniata</taxon>
        <taxon>Vertebrata</taxon>
        <taxon>Euteleostomi</taxon>
        <taxon>Mammalia</taxon>
        <taxon>Eutheria</taxon>
        <taxon>Laurasiatheria</taxon>
        <taxon>Carnivora</taxon>
        <taxon>Caniformia</taxon>
        <taxon>Musteloidea</taxon>
        <taxon>Mustelidae</taxon>
        <taxon>Guloninae</taxon>
        <taxon>Gulo</taxon>
    </lineage>
</organism>
<reference evidence="1 2" key="1">
    <citation type="submission" date="2018-10" db="EMBL/GenBank/DDBJ databases">
        <authorList>
            <person name="Ekblom R."/>
            <person name="Jareborg N."/>
        </authorList>
    </citation>
    <scope>NUCLEOTIDE SEQUENCE [LARGE SCALE GENOMIC DNA]</scope>
    <source>
        <tissue evidence="1">Muscle</tissue>
    </source>
</reference>
<gene>
    <name evidence="1" type="ORF">BN2614_LOCUS4</name>
</gene>
<protein>
    <submittedName>
        <fullName evidence="1">Uncharacterized protein</fullName>
    </submittedName>
</protein>
<dbReference type="AlphaFoldDB" id="A0A9X9M5Z9"/>
<evidence type="ECO:0000313" key="2">
    <source>
        <dbReference type="Proteomes" id="UP000269945"/>
    </source>
</evidence>
<dbReference type="EMBL" id="CYRY02043290">
    <property type="protein sequence ID" value="VCX37574.1"/>
    <property type="molecule type" value="Genomic_DNA"/>
</dbReference>
<name>A0A9X9M5Z9_GULGU</name>
<evidence type="ECO:0000313" key="1">
    <source>
        <dbReference type="EMBL" id="VCX37574.1"/>
    </source>
</evidence>
<accession>A0A9X9M5Z9</accession>
<proteinExistence type="predicted"/>
<sequence>MLGHLSVVGALSWNDCILSR</sequence>
<comment type="caution">
    <text evidence="1">The sequence shown here is derived from an EMBL/GenBank/DDBJ whole genome shotgun (WGS) entry which is preliminary data.</text>
</comment>